<evidence type="ECO:0000256" key="1">
    <source>
        <dbReference type="SAM" id="SignalP"/>
    </source>
</evidence>
<gene>
    <name evidence="2" type="ORF">GCM10010357_38280</name>
</gene>
<dbReference type="EMBL" id="BAAABX010000044">
    <property type="protein sequence ID" value="GAA0413455.1"/>
    <property type="molecule type" value="Genomic_DNA"/>
</dbReference>
<accession>A0ABP3IPT0</accession>
<reference evidence="3" key="1">
    <citation type="journal article" date="2019" name="Int. J. Syst. Evol. Microbiol.">
        <title>The Global Catalogue of Microorganisms (GCM) 10K type strain sequencing project: providing services to taxonomists for standard genome sequencing and annotation.</title>
        <authorList>
            <consortium name="The Broad Institute Genomics Platform"/>
            <consortium name="The Broad Institute Genome Sequencing Center for Infectious Disease"/>
            <person name="Wu L."/>
            <person name="Ma J."/>
        </authorList>
    </citation>
    <scope>NUCLEOTIDE SEQUENCE [LARGE SCALE GENOMIC DNA]</scope>
    <source>
        <strain evidence="3">JCM 4788</strain>
    </source>
</reference>
<dbReference type="Proteomes" id="UP001500879">
    <property type="component" value="Unassembled WGS sequence"/>
</dbReference>
<proteinExistence type="predicted"/>
<sequence length="161" mass="16638">MLRTAVTATAAVVILAVSAPLGQAAEAGADRGATAREFAVARGTRWAVCTARAEAPRWSRSAGSVVYTTRVTCRGNINRVRVHVIGRLVRSGGGGGTVATSDEFKVITTTNGGTATYDTPRGGAKARRSGTFRGSSVVQITAPMRGTRGTASSKAQYVRVP</sequence>
<keyword evidence="1" id="KW-0732">Signal</keyword>
<name>A0ABP3IPT0_9ACTN</name>
<keyword evidence="3" id="KW-1185">Reference proteome</keyword>
<protein>
    <submittedName>
        <fullName evidence="2">Uncharacterized protein</fullName>
    </submittedName>
</protein>
<evidence type="ECO:0000313" key="2">
    <source>
        <dbReference type="EMBL" id="GAA0413455.1"/>
    </source>
</evidence>
<comment type="caution">
    <text evidence="2">The sequence shown here is derived from an EMBL/GenBank/DDBJ whole genome shotgun (WGS) entry which is preliminary data.</text>
</comment>
<feature type="signal peptide" evidence="1">
    <location>
        <begin position="1"/>
        <end position="24"/>
    </location>
</feature>
<evidence type="ECO:0000313" key="3">
    <source>
        <dbReference type="Proteomes" id="UP001500879"/>
    </source>
</evidence>
<dbReference type="RefSeq" id="WP_344025896.1">
    <property type="nucleotide sequence ID" value="NZ_BAAABX010000044.1"/>
</dbReference>
<feature type="chain" id="PRO_5046573409" evidence="1">
    <location>
        <begin position="25"/>
        <end position="161"/>
    </location>
</feature>
<organism evidence="2 3">
    <name type="scientific">Streptomyces luteireticuli</name>
    <dbReference type="NCBI Taxonomy" id="173858"/>
    <lineage>
        <taxon>Bacteria</taxon>
        <taxon>Bacillati</taxon>
        <taxon>Actinomycetota</taxon>
        <taxon>Actinomycetes</taxon>
        <taxon>Kitasatosporales</taxon>
        <taxon>Streptomycetaceae</taxon>
        <taxon>Streptomyces</taxon>
    </lineage>
</organism>